<sequence>MIGSPKIVCDLLRFRKLQSERDRTAAPPDLHLAVRSVSGELNKRNKTGKPRGGNQRKTTCGEDDKT</sequence>
<accession>A0AAW1IXN5</accession>
<reference evidence="2 3" key="1">
    <citation type="journal article" date="2024" name="BMC Genomics">
        <title>De novo assembly and annotation of Popillia japonica's genome with initial clues to its potential as an invasive pest.</title>
        <authorList>
            <person name="Cucini C."/>
            <person name="Boschi S."/>
            <person name="Funari R."/>
            <person name="Cardaioli E."/>
            <person name="Iannotti N."/>
            <person name="Marturano G."/>
            <person name="Paoli F."/>
            <person name="Bruttini M."/>
            <person name="Carapelli A."/>
            <person name="Frati F."/>
            <person name="Nardi F."/>
        </authorList>
    </citation>
    <scope>NUCLEOTIDE SEQUENCE [LARGE SCALE GENOMIC DNA]</scope>
    <source>
        <strain evidence="2">DMR45628</strain>
    </source>
</reference>
<comment type="caution">
    <text evidence="2">The sequence shown here is derived from an EMBL/GenBank/DDBJ whole genome shotgun (WGS) entry which is preliminary data.</text>
</comment>
<dbReference type="AlphaFoldDB" id="A0AAW1IXN5"/>
<keyword evidence="3" id="KW-1185">Reference proteome</keyword>
<dbReference type="Proteomes" id="UP001458880">
    <property type="component" value="Unassembled WGS sequence"/>
</dbReference>
<protein>
    <submittedName>
        <fullName evidence="2">Uncharacterized protein</fullName>
    </submittedName>
</protein>
<evidence type="ECO:0000313" key="2">
    <source>
        <dbReference type="EMBL" id="KAK9695019.1"/>
    </source>
</evidence>
<name>A0AAW1IXN5_POPJA</name>
<feature type="region of interest" description="Disordered" evidence="1">
    <location>
        <begin position="20"/>
        <end position="66"/>
    </location>
</feature>
<evidence type="ECO:0000313" key="3">
    <source>
        <dbReference type="Proteomes" id="UP001458880"/>
    </source>
</evidence>
<dbReference type="EMBL" id="JASPKY010000494">
    <property type="protein sequence ID" value="KAK9695019.1"/>
    <property type="molecule type" value="Genomic_DNA"/>
</dbReference>
<proteinExistence type="predicted"/>
<gene>
    <name evidence="2" type="ORF">QE152_g33156</name>
</gene>
<evidence type="ECO:0000256" key="1">
    <source>
        <dbReference type="SAM" id="MobiDB-lite"/>
    </source>
</evidence>
<organism evidence="2 3">
    <name type="scientific">Popillia japonica</name>
    <name type="common">Japanese beetle</name>
    <dbReference type="NCBI Taxonomy" id="7064"/>
    <lineage>
        <taxon>Eukaryota</taxon>
        <taxon>Metazoa</taxon>
        <taxon>Ecdysozoa</taxon>
        <taxon>Arthropoda</taxon>
        <taxon>Hexapoda</taxon>
        <taxon>Insecta</taxon>
        <taxon>Pterygota</taxon>
        <taxon>Neoptera</taxon>
        <taxon>Endopterygota</taxon>
        <taxon>Coleoptera</taxon>
        <taxon>Polyphaga</taxon>
        <taxon>Scarabaeiformia</taxon>
        <taxon>Scarabaeidae</taxon>
        <taxon>Rutelinae</taxon>
        <taxon>Popillia</taxon>
    </lineage>
</organism>